<evidence type="ECO:0000259" key="6">
    <source>
        <dbReference type="PROSITE" id="PS50072"/>
    </source>
</evidence>
<dbReference type="InterPro" id="IPR020892">
    <property type="entry name" value="Cyclophilin-type_PPIase_CS"/>
</dbReference>
<gene>
    <name evidence="7" type="ORF">OT_ostta12g01070</name>
</gene>
<evidence type="ECO:0000256" key="3">
    <source>
        <dbReference type="ARBA" id="ARBA00023110"/>
    </source>
</evidence>
<dbReference type="OrthoDB" id="193499at2759"/>
<dbReference type="PROSITE" id="PS00170">
    <property type="entry name" value="CSA_PPIASE_1"/>
    <property type="match status" value="1"/>
</dbReference>
<dbReference type="GO" id="GO:0005737">
    <property type="term" value="C:cytoplasm"/>
    <property type="evidence" value="ECO:0007669"/>
    <property type="project" value="TreeGrafter"/>
</dbReference>
<dbReference type="InParanoid" id="A0A090M6G0"/>
<accession>A0A090M6G0</accession>
<organism evidence="7 8">
    <name type="scientific">Ostreococcus tauri</name>
    <name type="common">Marine green alga</name>
    <dbReference type="NCBI Taxonomy" id="70448"/>
    <lineage>
        <taxon>Eukaryota</taxon>
        <taxon>Viridiplantae</taxon>
        <taxon>Chlorophyta</taxon>
        <taxon>Mamiellophyceae</taxon>
        <taxon>Mamiellales</taxon>
        <taxon>Bathycoccaceae</taxon>
        <taxon>Ostreococcus</taxon>
    </lineage>
</organism>
<comment type="caution">
    <text evidence="7">The sequence shown here is derived from an EMBL/GenBank/DDBJ whole genome shotgun (WGS) entry which is preliminary data.</text>
</comment>
<dbReference type="FunFam" id="2.40.100.10:FF:000001">
    <property type="entry name" value="Peptidyl-prolyl cis-trans isomerase"/>
    <property type="match status" value="1"/>
</dbReference>
<name>A0A090M6G0_OSTTA</name>
<dbReference type="PANTHER" id="PTHR11071">
    <property type="entry name" value="PEPTIDYL-PROLYL CIS-TRANS ISOMERASE"/>
    <property type="match status" value="1"/>
</dbReference>
<evidence type="ECO:0000313" key="7">
    <source>
        <dbReference type="EMBL" id="CEF99830.1"/>
    </source>
</evidence>
<evidence type="ECO:0000256" key="4">
    <source>
        <dbReference type="ARBA" id="ARBA00023235"/>
    </source>
</evidence>
<comment type="catalytic activity">
    <reaction evidence="1 5">
        <text>[protein]-peptidylproline (omega=180) = [protein]-peptidylproline (omega=0)</text>
        <dbReference type="Rhea" id="RHEA:16237"/>
        <dbReference type="Rhea" id="RHEA-COMP:10747"/>
        <dbReference type="Rhea" id="RHEA-COMP:10748"/>
        <dbReference type="ChEBI" id="CHEBI:83833"/>
        <dbReference type="ChEBI" id="CHEBI:83834"/>
        <dbReference type="EC" id="5.2.1.8"/>
    </reaction>
</comment>
<comment type="function">
    <text evidence="5">PPIases accelerate the folding of proteins. It catalyzes the cis-trans isomerization of proline imidic peptide bonds in oligopeptides.</text>
</comment>
<dbReference type="Gene3D" id="2.40.100.10">
    <property type="entry name" value="Cyclophilin-like"/>
    <property type="match status" value="1"/>
</dbReference>
<dbReference type="KEGG" id="ota:OT_ostta12g01070"/>
<evidence type="ECO:0000256" key="1">
    <source>
        <dbReference type="ARBA" id="ARBA00000971"/>
    </source>
</evidence>
<evidence type="ECO:0000256" key="5">
    <source>
        <dbReference type="RuleBase" id="RU363019"/>
    </source>
</evidence>
<protein>
    <recommendedName>
        <fullName evidence="5">Peptidyl-prolyl cis-trans isomerase</fullName>
        <shortName evidence="5">PPIase</shortName>
        <ecNumber evidence="5">5.2.1.8</ecNumber>
    </recommendedName>
</protein>
<keyword evidence="8" id="KW-1185">Reference proteome</keyword>
<dbReference type="RefSeq" id="XP_022840060.1">
    <property type="nucleotide sequence ID" value="XM_022982838.1"/>
</dbReference>
<dbReference type="InterPro" id="IPR029000">
    <property type="entry name" value="Cyclophilin-like_dom_sf"/>
</dbReference>
<keyword evidence="4 5" id="KW-0413">Isomerase</keyword>
<keyword evidence="3 5" id="KW-0697">Rotamase</keyword>
<dbReference type="EMBL" id="CAID01000012">
    <property type="protein sequence ID" value="CEF99830.1"/>
    <property type="molecule type" value="Genomic_DNA"/>
</dbReference>
<sequence length="187" mass="19738">MGSATRAWGDETCDAATNWCARATTDRVFFDVDIGDARAGRIVLGLFGDDAPRTVANFKALATGEKGYGYEGSIFHRVIPNFMLQGGDFERGDGRGGRSIYGGKFADETFAIPHAGPGTLSMANAGPNTNGSQFFITTAATPWLNGKHVVFGHVLEGMDVVRAIESNPTARGDRPVAPVKIVASGVL</sequence>
<dbReference type="GO" id="GO:0016018">
    <property type="term" value="F:cyclosporin A binding"/>
    <property type="evidence" value="ECO:0007669"/>
    <property type="project" value="TreeGrafter"/>
</dbReference>
<evidence type="ECO:0000256" key="2">
    <source>
        <dbReference type="ARBA" id="ARBA00007365"/>
    </source>
</evidence>
<dbReference type="Pfam" id="PF00160">
    <property type="entry name" value="Pro_isomerase"/>
    <property type="match status" value="1"/>
</dbReference>
<dbReference type="PROSITE" id="PS50072">
    <property type="entry name" value="CSA_PPIASE_2"/>
    <property type="match status" value="1"/>
</dbReference>
<dbReference type="GO" id="GO:0003755">
    <property type="term" value="F:peptidyl-prolyl cis-trans isomerase activity"/>
    <property type="evidence" value="ECO:0007669"/>
    <property type="project" value="UniProtKB-UniRule"/>
</dbReference>
<dbReference type="InterPro" id="IPR024936">
    <property type="entry name" value="Cyclophilin-type_PPIase"/>
</dbReference>
<dbReference type="GO" id="GO:0006457">
    <property type="term" value="P:protein folding"/>
    <property type="evidence" value="ECO:0007669"/>
    <property type="project" value="InterPro"/>
</dbReference>
<dbReference type="STRING" id="70448.A0A090M6G0"/>
<dbReference type="EC" id="5.2.1.8" evidence="5"/>
<dbReference type="PRINTS" id="PR00153">
    <property type="entry name" value="CSAPPISMRASE"/>
</dbReference>
<dbReference type="Proteomes" id="UP000009170">
    <property type="component" value="Unassembled WGS sequence"/>
</dbReference>
<reference evidence="8" key="1">
    <citation type="journal article" date="2006" name="Proc. Natl. Acad. Sci. U.S.A.">
        <title>Genome analysis of the smallest free-living eukaryote Ostreococcus tauri unveils many unique features.</title>
        <authorList>
            <person name="Derelle E."/>
            <person name="Ferraz C."/>
            <person name="Rombauts S."/>
            <person name="Rouze P."/>
            <person name="Worden A.Z."/>
            <person name="Robbens S."/>
            <person name="Partensky F."/>
            <person name="Degroeve S."/>
            <person name="Echeynie S."/>
            <person name="Cooke R."/>
            <person name="Saeys Y."/>
            <person name="Wuyts J."/>
            <person name="Jabbari K."/>
            <person name="Bowler C."/>
            <person name="Panaud O."/>
            <person name="Piegu B."/>
            <person name="Ball S.G."/>
            <person name="Ral J.-P."/>
            <person name="Bouget F.-Y."/>
            <person name="Piganeau G."/>
            <person name="De Baets B."/>
            <person name="Picard A."/>
            <person name="Delseny M."/>
            <person name="Demaille J."/>
            <person name="Van de Peer Y."/>
            <person name="Moreau H."/>
        </authorList>
    </citation>
    <scope>NUCLEOTIDE SEQUENCE [LARGE SCALE GENOMIC DNA]</scope>
    <source>
        <strain evidence="8">OTTH 0595 / CCAP 157/2 / RCC745</strain>
    </source>
</reference>
<feature type="domain" description="PPIase cyclophilin-type" evidence="6">
    <location>
        <begin position="29"/>
        <end position="186"/>
    </location>
</feature>
<evidence type="ECO:0000313" key="8">
    <source>
        <dbReference type="Proteomes" id="UP000009170"/>
    </source>
</evidence>
<dbReference type="SUPFAM" id="SSF50891">
    <property type="entry name" value="Cyclophilin-like"/>
    <property type="match status" value="1"/>
</dbReference>
<dbReference type="InterPro" id="IPR002130">
    <property type="entry name" value="Cyclophilin-type_PPIase_dom"/>
</dbReference>
<comment type="similarity">
    <text evidence="2 5">Belongs to the cyclophilin-type PPIase family.</text>
</comment>
<dbReference type="PANTHER" id="PTHR11071:SF420">
    <property type="entry name" value="PEPTIDYL-PROLYL CIS-TRANS ISOMERASE CYP20-3, CHLOROPLASTIC"/>
    <property type="match status" value="1"/>
</dbReference>
<dbReference type="PIRSF" id="PIRSF001467">
    <property type="entry name" value="Peptidylpro_ismrse"/>
    <property type="match status" value="1"/>
</dbReference>
<reference evidence="7 8" key="2">
    <citation type="journal article" date="2014" name="BMC Genomics">
        <title>An improved genome of the model marine alga Ostreococcus tauri unfolds by assessing Illumina de novo assemblies.</title>
        <authorList>
            <person name="Blanc-Mathieu R."/>
            <person name="Verhelst B."/>
            <person name="Derelle E."/>
            <person name="Rombauts S."/>
            <person name="Bouget F.Y."/>
            <person name="Carre I."/>
            <person name="Chateau A."/>
            <person name="Eyre-Walker A."/>
            <person name="Grimsley N."/>
            <person name="Moreau H."/>
            <person name="Piegu B."/>
            <person name="Rivals E."/>
            <person name="Schackwitz W."/>
            <person name="Van de Peer Y."/>
            <person name="Piganeau G."/>
        </authorList>
    </citation>
    <scope>NUCLEOTIDE SEQUENCE [LARGE SCALE GENOMIC DNA]</scope>
    <source>
        <strain evidence="8">OTTH 0595 / CCAP 157/2 / RCC745</strain>
    </source>
</reference>
<dbReference type="AlphaFoldDB" id="A0A090M6G0"/>
<dbReference type="GeneID" id="9836117"/>
<proteinExistence type="inferred from homology"/>